<dbReference type="OrthoDB" id="3938867at2759"/>
<dbReference type="Proteomes" id="UP000799538">
    <property type="component" value="Unassembled WGS sequence"/>
</dbReference>
<dbReference type="AlphaFoldDB" id="A0A6A6G1A9"/>
<feature type="compositionally biased region" description="Acidic residues" evidence="1">
    <location>
        <begin position="211"/>
        <end position="228"/>
    </location>
</feature>
<gene>
    <name evidence="2" type="ORF">BDZ85DRAFT_45153</name>
</gene>
<organism evidence="2 3">
    <name type="scientific">Elsinoe ampelina</name>
    <dbReference type="NCBI Taxonomy" id="302913"/>
    <lineage>
        <taxon>Eukaryota</taxon>
        <taxon>Fungi</taxon>
        <taxon>Dikarya</taxon>
        <taxon>Ascomycota</taxon>
        <taxon>Pezizomycotina</taxon>
        <taxon>Dothideomycetes</taxon>
        <taxon>Dothideomycetidae</taxon>
        <taxon>Myriangiales</taxon>
        <taxon>Elsinoaceae</taxon>
        <taxon>Elsinoe</taxon>
    </lineage>
</organism>
<proteinExistence type="predicted"/>
<accession>A0A6A6G1A9</accession>
<sequence>MGTRNLILVYHNGEYKIAKYCQWDGYPEGQGFKILKFFSDPENLPKLIAGLDRLYTPDDLELQAVDDLMQQVPQAAREKQFTPEAKAMSDEERSILFRDASQPGLRVCPSLARDTGAEILSLVANTATGLPIQNELEFIADTLFCEWAYVVDLDQRKLEVYCGHSEWQLDSDRFKQFETRPAMVGSWELEALPDEVTFCKEIKDLMKQSSAEDDERGGEDEGAAAEVD</sequence>
<protein>
    <submittedName>
        <fullName evidence="2">Uncharacterized protein</fullName>
    </submittedName>
</protein>
<dbReference type="EMBL" id="ML992517">
    <property type="protein sequence ID" value="KAF2219318.1"/>
    <property type="molecule type" value="Genomic_DNA"/>
</dbReference>
<feature type="region of interest" description="Disordered" evidence="1">
    <location>
        <begin position="208"/>
        <end position="228"/>
    </location>
</feature>
<name>A0A6A6G1A9_9PEZI</name>
<evidence type="ECO:0000256" key="1">
    <source>
        <dbReference type="SAM" id="MobiDB-lite"/>
    </source>
</evidence>
<keyword evidence="3" id="KW-1185">Reference proteome</keyword>
<reference evidence="3" key="1">
    <citation type="journal article" date="2020" name="Stud. Mycol.">
        <title>101 Dothideomycetes genomes: A test case for predicting lifestyles and emergence of pathogens.</title>
        <authorList>
            <person name="Haridas S."/>
            <person name="Albert R."/>
            <person name="Binder M."/>
            <person name="Bloem J."/>
            <person name="LaButti K."/>
            <person name="Salamov A."/>
            <person name="Andreopoulos B."/>
            <person name="Baker S."/>
            <person name="Barry K."/>
            <person name="Bills G."/>
            <person name="Bluhm B."/>
            <person name="Cannon C."/>
            <person name="Castanera R."/>
            <person name="Culley D."/>
            <person name="Daum C."/>
            <person name="Ezra D."/>
            <person name="Gonzalez J."/>
            <person name="Henrissat B."/>
            <person name="Kuo A."/>
            <person name="Liang C."/>
            <person name="Lipzen A."/>
            <person name="Lutzoni F."/>
            <person name="Magnuson J."/>
            <person name="Mondo S."/>
            <person name="Nolan M."/>
            <person name="Ohm R."/>
            <person name="Pangilinan J."/>
            <person name="Park H.-J."/>
            <person name="Ramirez L."/>
            <person name="Alfaro M."/>
            <person name="Sun H."/>
            <person name="Tritt A."/>
            <person name="Yoshinaga Y."/>
            <person name="Zwiers L.-H."/>
            <person name="Turgeon B."/>
            <person name="Goodwin S."/>
            <person name="Spatafora J."/>
            <person name="Crous P."/>
            <person name="Grigoriev I."/>
        </authorList>
    </citation>
    <scope>NUCLEOTIDE SEQUENCE [LARGE SCALE GENOMIC DNA]</scope>
    <source>
        <strain evidence="3">CECT 20119</strain>
    </source>
</reference>
<evidence type="ECO:0000313" key="2">
    <source>
        <dbReference type="EMBL" id="KAF2219318.1"/>
    </source>
</evidence>
<evidence type="ECO:0000313" key="3">
    <source>
        <dbReference type="Proteomes" id="UP000799538"/>
    </source>
</evidence>